<evidence type="ECO:0000313" key="2">
    <source>
        <dbReference type="EMBL" id="CAK9049113.1"/>
    </source>
</evidence>
<sequence length="2597" mass="285586">MHTMCAMRLLCFVIAVSALEDDQCQLQIRSKGGASLMPAPQRSNEAPPETNATKLDMMQKLWTTPGHFPQCSSSIPRQKEKLIQTEGLQRLPPLPDKITCQPGEVPIGDFQEGKYTFSCCAAGSQCGGCRSSKNGVCLECAAGYVYQAIPVMGISKCFMCDDIPNWHDSMSRTCTDYAVQGLCNGSWPNASLDLPYHGLKPSEACCICGGGNVQAVPTQMPLADESLYVGQRIEAFPEPVAEAVAVDPECNLAELGLELSVTGVIRGNLTATNKTTQLKCSMMLTQDPIRGIFSSISLDVPLSSFTYGEQALLFKLWGQDAEAAQSSLPLQKKSSLQLENYQLACVPECPWLGLDQGNGDLFLQTNVLGLQKFPSEMKGSVEGYEGVPSCSCQVSAESANHTFSTDFVALQARLWRSGSYVNQTIIARIGTEIPDVELLEDPGLGFRWYSSQNDLQLPVLQNISTGELFVVSPSVTPMILDVNCKDTKNSYAWSRITGDVTLRGQKAFNLDPQSGTVSGVPSLELSDTQGRASVTITCQVALGGPTYDKVLPVANLTVEVQDDVCWVPGPISLPALWQKLDAQTGPLCLSSCRMRDDCAAVHFNDTCYVMVSDGQFLNLTGNALVRLSNCSEEVSALNLSVPGAAYVDGQFTVSNSYKDQVSYSRAGSTPGRQLDLVQGSFVEADSYCRNATWLLLHINTSDYKDGDTNAPEYFGAEIACINRDVVRASFQSGEVTFQLNFSAAELNDSALLEKPSAQQNATLKLSVPSCAKPSFVDVGVEQVFIGQPEEAGRSFDVCRSVESEGKDMKEDSSNEAVPRTAASFNNGSLPDQLIFTGAFTCEKNARLDEIRSTTLEDCAKDCRGDSACQFYQYETASGYCVLFQRCDYVQRIDVQIENTLYGRPPEGNFCRIADPTVCWQEIKRRSLLSLTASDLPSCVFQEQYEACDALQMISGQSQGRCARCQYLNSSSSYAQQGMRKVPLPDEFPAASQVAISCNATSRMFAKHELDWKGPRPFAIFTCVSGEWVGEPGWQFLSNLTRVECLQLGTPTWQKLSMVSMPEVYFLEHQELHITHGEANKGCSSTGSLTPAPLLMTNSNLYLMAWNSDTNAFYLALSEHSSLVWYLDEEDRLHAVDENGLDQCVCGNGRANLSLCDSCDNRSWIINRQVLMDPNGTSCAFNQSKNTIITKPCKEGQKAGETWYFASGNCFVGMQMVDTATKAWNFTVAAKTDILELKDLQYEAEVTNRTTELFQIRLSKNSCIEADWSCHYNHSGVTYHCMQVSENCTGGFSMQEGGIIRYYPEGDLRRGPYYLWGGCPDGYACHGTQVWVIGSASQATSWQLSANSIHVNPGHTAGSTFDYMAIYYEHIVTTPSGQYDLGTVDCAPAMLSMIVGPILSGDVNDVWMECANTAPASMSQTNCDFYTLSYEKKAKSLSIACPTGQVMTYLQGWFASDGHYPEEGGSIGYSCCELQLPELTRLSFGGGVPPTAPDGSHGNYTFSCEDVGVLTGLTWAEHVDDANVLCNGYHRIPIGACVILVGCSQEPDDPYTQCSQKGMMYQFQFPNYHGKNDTSSSTTYMSTCEASVSIVSNQSQSGDPQSLSLIVQNQELLTPEQLQAYSSTPTMQVVVQSDILFSCRPSPTGPVHLANVNSTLCANRVPVSPRDLRSASGVVSNLGDKSLLIQKTCPVLMSASDQPVARVVSPKGLTMESFFNILKNQVYYSVPFVSPYQWPFDFTGDSLSSANLVGFLRNTTWTLSWDKFQGSWNLLGGKHLYASIHSEAVIPVDLNGSADAFSATFIRPMMASFLTSPKVNSPFPQQKPTYPKLLEFHSSQPDYKEYCDPTILQNPGEFQVSVDETNPCFHTFNAEIVRGLPEMKGITEQAFWSCAERDSLRQYMEGMSTAGIQKSQYKVQKVEDEMQAVSLALQLVAGVAGMIPWGSYAAPGEKGAEKTEQFVAKEEKDIAEKTAKTEVKKEVENEVKVGMTKQMHEEMEAQLKQSMRAAMIKKDLQAAKAAQAAAQRQKRSSGMMAMIGGAYQKYGNNFNSFVSTFSTSVSTADLIFKMHPRPSTSAGAKNMSEKLMKLTLPTLDGPTYKDTSAMAKTTWNDCMPLQFGLSKVMCDLFCIEDSVREGTSAVLSSLENSQDVLMKNLQALLNYQTQYILWAIGTLVNPATGSSSEPSEIPSASALLEELRRIDFEDVRVTVPRVSRDVLHWHRDAAPELYGRVASLSVNATAQNWPYRVRSLRSMLQHFQAEFRERLYRSAQGQPSVDKIQRLRLDAAMHRKHTEKAQLLQLQMGESRIWTSLLASFLHCHEKHATFTMMQLKALDQHDAAPLLHLDSTLNISIGSYIALNLAQNFSLCKADTASLRDTWQRAMRAEERSREALLEAWSATAATAERLAIAFEDEDFVLNLADFTNHGSHFTRFASFPRESCHSMPKLAQELFNEAVFQVDRVMKPLAKQLVVFNALAKYQQQQLLHRRMEHVPLPTFSLPKGALAAMADPEAQGRQLALQALQALGRELCPSPPSCPQGMLLPEDADAQLNGMDEVDVCNRGGRSRFIGVMTSSLAEVLMRNVTLESVEMHSLLLLKVADL</sequence>
<gene>
    <name evidence="2" type="ORF">CCMP2556_LOCUS25200</name>
</gene>
<accession>A0ABP0MDG2</accession>
<name>A0ABP0MDG2_9DINO</name>
<feature type="signal peptide" evidence="1">
    <location>
        <begin position="1"/>
        <end position="18"/>
    </location>
</feature>
<evidence type="ECO:0000313" key="3">
    <source>
        <dbReference type="Proteomes" id="UP001642484"/>
    </source>
</evidence>
<keyword evidence="1" id="KW-0732">Signal</keyword>
<dbReference type="EMBL" id="CAXAMN010016781">
    <property type="protein sequence ID" value="CAK9049113.1"/>
    <property type="molecule type" value="Genomic_DNA"/>
</dbReference>
<protein>
    <submittedName>
        <fullName evidence="2">Uncharacterized protein</fullName>
    </submittedName>
</protein>
<keyword evidence="3" id="KW-1185">Reference proteome</keyword>
<proteinExistence type="predicted"/>
<evidence type="ECO:0000256" key="1">
    <source>
        <dbReference type="SAM" id="SignalP"/>
    </source>
</evidence>
<reference evidence="2 3" key="1">
    <citation type="submission" date="2024-02" db="EMBL/GenBank/DDBJ databases">
        <authorList>
            <person name="Chen Y."/>
            <person name="Shah S."/>
            <person name="Dougan E. K."/>
            <person name="Thang M."/>
            <person name="Chan C."/>
        </authorList>
    </citation>
    <scope>NUCLEOTIDE SEQUENCE [LARGE SCALE GENOMIC DNA]</scope>
</reference>
<organism evidence="2 3">
    <name type="scientific">Durusdinium trenchii</name>
    <dbReference type="NCBI Taxonomy" id="1381693"/>
    <lineage>
        <taxon>Eukaryota</taxon>
        <taxon>Sar</taxon>
        <taxon>Alveolata</taxon>
        <taxon>Dinophyceae</taxon>
        <taxon>Suessiales</taxon>
        <taxon>Symbiodiniaceae</taxon>
        <taxon>Durusdinium</taxon>
    </lineage>
</organism>
<feature type="chain" id="PRO_5045155579" evidence="1">
    <location>
        <begin position="19"/>
        <end position="2597"/>
    </location>
</feature>
<comment type="caution">
    <text evidence="2">The sequence shown here is derived from an EMBL/GenBank/DDBJ whole genome shotgun (WGS) entry which is preliminary data.</text>
</comment>
<dbReference type="Proteomes" id="UP001642484">
    <property type="component" value="Unassembled WGS sequence"/>
</dbReference>